<feature type="domain" description="GmrSD restriction endonucleases N-terminal" evidence="1">
    <location>
        <begin position="31"/>
        <end position="185"/>
    </location>
</feature>
<dbReference type="Pfam" id="PF25202">
    <property type="entry name" value="DUF7834"/>
    <property type="match status" value="1"/>
</dbReference>
<dbReference type="AlphaFoldDB" id="A0A0X8XB57"/>
<proteinExistence type="predicted"/>
<dbReference type="PANTHER" id="PTHR35149:SF2">
    <property type="entry name" value="DUF262 DOMAIN-CONTAINING PROTEIN"/>
    <property type="match status" value="1"/>
</dbReference>
<dbReference type="RefSeq" id="WP_096410049.1">
    <property type="nucleotide sequence ID" value="NZ_AP017372.2"/>
</dbReference>
<dbReference type="Proteomes" id="UP000218890">
    <property type="component" value="Chromosome"/>
</dbReference>
<organism evidence="3 4">
    <name type="scientific">Halorhodospira halochloris</name>
    <name type="common">Ectothiorhodospira halochloris</name>
    <dbReference type="NCBI Taxonomy" id="1052"/>
    <lineage>
        <taxon>Bacteria</taxon>
        <taxon>Pseudomonadati</taxon>
        <taxon>Pseudomonadota</taxon>
        <taxon>Gammaproteobacteria</taxon>
        <taxon>Chromatiales</taxon>
        <taxon>Ectothiorhodospiraceae</taxon>
        <taxon>Halorhodospira</taxon>
    </lineage>
</organism>
<dbReference type="OrthoDB" id="9798761at2"/>
<evidence type="ECO:0000259" key="1">
    <source>
        <dbReference type="Pfam" id="PF03235"/>
    </source>
</evidence>
<gene>
    <name evidence="3" type="ORF">HH1059_20360</name>
</gene>
<evidence type="ECO:0000313" key="4">
    <source>
        <dbReference type="Proteomes" id="UP000218890"/>
    </source>
</evidence>
<dbReference type="PANTHER" id="PTHR35149">
    <property type="entry name" value="SLL5132 PROTEIN"/>
    <property type="match status" value="1"/>
</dbReference>
<protein>
    <submittedName>
        <fullName evidence="3">Uncharacterized protein</fullName>
    </submittedName>
</protein>
<reference evidence="3" key="1">
    <citation type="submission" date="2016-02" db="EMBL/GenBank/DDBJ databases">
        <title>Halorhodospira halochloris DSM-1059 complete genome, version 2.</title>
        <authorList>
            <person name="Tsukatani Y."/>
        </authorList>
    </citation>
    <scope>NUCLEOTIDE SEQUENCE</scope>
    <source>
        <strain evidence="3">DSM 1059</strain>
    </source>
</reference>
<accession>A0A0X8XB57</accession>
<keyword evidence="4" id="KW-1185">Reference proteome</keyword>
<dbReference type="InterPro" id="IPR057156">
    <property type="entry name" value="DUF7834"/>
</dbReference>
<dbReference type="Pfam" id="PF03235">
    <property type="entry name" value="GmrSD_N"/>
    <property type="match status" value="1"/>
</dbReference>
<dbReference type="InterPro" id="IPR004919">
    <property type="entry name" value="GmrSD_N"/>
</dbReference>
<evidence type="ECO:0000259" key="2">
    <source>
        <dbReference type="Pfam" id="PF25202"/>
    </source>
</evidence>
<dbReference type="KEGG" id="hhk:HH1059_20360"/>
<sequence length="469" mass="53764">MTVVVASCTVAKLFSGETFEASDGTLIEGNLHLPEYQRPYRWGEAQIRRLLEDLRRYFCPPHPGSSPAHLFYLGSIILHQDGEGRLNIIDGQQRLTTMALLMWQQAPGSEPKLRYESPLSHAQIRKNQEWLKQQENWNRAWLKLERINITVVVTRSEDDAYCFFETQNTGGVRLSGPDIIKAHHLRATPRSRQDRYARLWESLGDLNPVVDAVLKARSWNALNFRHVPSRREPLSVRETVVTELAENTGEGHADVAYGLTATSRTPDGAVVQVAHADGYAMRQPLNAGINSIHYLEYFESLRRILLTNHREPDLDSFHNFYQGLIVGRQGCSYLKKLYDSCLLLYASHFGRSQLFEASLRLFRVVYAPRVTNEKTVKEATASKFVRENPVFDWILMSYTHEQCMERLRLFEVKVSAKNLGQSDDGVKKRFVQAVNEWFSLELPKDRMAEQYDDALQKAIKSTLEVVNHG</sequence>
<feature type="domain" description="DUF7834" evidence="2">
    <location>
        <begin position="193"/>
        <end position="414"/>
    </location>
</feature>
<evidence type="ECO:0000313" key="3">
    <source>
        <dbReference type="EMBL" id="BAU58745.1"/>
    </source>
</evidence>
<name>A0A0X8XB57_HALHR</name>
<dbReference type="EMBL" id="AP017372">
    <property type="protein sequence ID" value="BAU58745.1"/>
    <property type="molecule type" value="Genomic_DNA"/>
</dbReference>